<dbReference type="EMBL" id="CSTE01000001">
    <property type="protein sequence ID" value="CQR49062.1"/>
    <property type="molecule type" value="Genomic_DNA"/>
</dbReference>
<proteinExistence type="predicted"/>
<gene>
    <name evidence="1" type="ORF">BN996_00517</name>
</gene>
<accession>A0A0D6JME1</accession>
<evidence type="ECO:0000313" key="1">
    <source>
        <dbReference type="EMBL" id="CQR49062.1"/>
    </source>
</evidence>
<keyword evidence="2" id="KW-1185">Reference proteome</keyword>
<dbReference type="AlphaFoldDB" id="A0A0D6JME1"/>
<protein>
    <recommendedName>
        <fullName evidence="3">AroM protein</fullName>
    </recommendedName>
</protein>
<sequence length="219" mass="23151">MSTLGLVTIGQAPRTDVTPDIAAMLSPEVELVEVGALDRFDSAAEVEAAVGPREGQPVYVSRLADGTAVTVDRESVVDLLGARIRDLESEVTAIGVLCTGHFPPFDVSVPVFEPSDLLSAWVSTILDGGTLGVIMPKEEQEAMTFEKWADYDLVTAAGSPYADEDEVSAAAADIGTDADLIVMDCMGYTPEMKATVREITDTSVLLGRSVLAKTAEEVL</sequence>
<evidence type="ECO:0000313" key="2">
    <source>
        <dbReference type="Proteomes" id="UP000198902"/>
    </source>
</evidence>
<evidence type="ECO:0008006" key="3">
    <source>
        <dbReference type="Google" id="ProtNLM"/>
    </source>
</evidence>
<dbReference type="Pfam" id="PF07302">
    <property type="entry name" value="AroM"/>
    <property type="match status" value="1"/>
</dbReference>
<name>A0A0D6JME1_9EURY</name>
<dbReference type="RefSeq" id="WP_089777023.1">
    <property type="nucleotide sequence ID" value="NZ_CABLRR010000001.1"/>
</dbReference>
<dbReference type="InterPro" id="IPR010843">
    <property type="entry name" value="Uncharacterised_AroM"/>
</dbReference>
<dbReference type="OrthoDB" id="28208at2157"/>
<organism evidence="1 2">
    <name type="scientific">Haloferax massiliensis</name>
    <dbReference type="NCBI Taxonomy" id="1476858"/>
    <lineage>
        <taxon>Archaea</taxon>
        <taxon>Methanobacteriati</taxon>
        <taxon>Methanobacteriota</taxon>
        <taxon>Stenosarchaea group</taxon>
        <taxon>Halobacteria</taxon>
        <taxon>Halobacteriales</taxon>
        <taxon>Haloferacaceae</taxon>
        <taxon>Haloferax</taxon>
    </lineage>
</organism>
<reference evidence="2" key="1">
    <citation type="submission" date="2015-03" db="EMBL/GenBank/DDBJ databases">
        <authorList>
            <person name="Urmite Genomes"/>
        </authorList>
    </citation>
    <scope>NUCLEOTIDE SEQUENCE [LARGE SCALE GENOMIC DNA]</scope>
    <source>
        <strain evidence="2">Arc-Hr</strain>
    </source>
</reference>
<dbReference type="Proteomes" id="UP000198902">
    <property type="component" value="Unassembled WGS sequence"/>
</dbReference>